<dbReference type="Gene3D" id="1.25.40.10">
    <property type="entry name" value="Tetratricopeptide repeat domain"/>
    <property type="match status" value="4"/>
</dbReference>
<accession>A0A484MRP4</accession>
<evidence type="ECO:0000256" key="2">
    <source>
        <dbReference type="PROSITE-ProRule" id="PRU00708"/>
    </source>
</evidence>
<dbReference type="InterPro" id="IPR046960">
    <property type="entry name" value="PPR_At4g14850-like_plant"/>
</dbReference>
<sequence length="623" mass="68886">MLKPKLRALLDKHLIINQAKQIHGVILTNGLRDLEPPLLLRLLLSAKSHGGSTLQYAKSMVQYMHKSDTFCFGSAIRILTENSRFGEAISLYVRFQSLGIGSPSTFAISSAVKSCSRIRDVVAGSCLHAQSWKNGFCGDVYVQTSLVDFYSKMGRMGCARKVFDGMPVRNVVSWNSILSGYVKSGDMETARVVFDEIPERDVVSWNSMVSGYAGVGNMESAYELFVKMPERSCASWNAMISGYIQCGKIDLARSFFDSMNKRKNQVTFTAMISGYSKSGDVESARKLFQEMTDEKEHSVYNAMISTYAQNGRPEEALKLFDEMLQSKLQPDYMTLASAISACSQLGDLKSGSWIESYMKEQGIQMDDHLATAFLDLYAKCGITEKAYALFLGLRNKDVTAYTAMILGFGVNGKANDAINLFNEMISSKIKPNLATITAILTAYSHMGLVEEGYRFFRCMEERYGLSPTVDHYGIVVGLLGRAGRLEEAYGLIKGMTMEAHVGVWGALLHGCSLHCNLEIGEEAARHCLGVENGGGYRSLLANVYASVGRWDDAERLRQSVNGNEWFAKLAGSSRTEDDDSLAENEFMSGSKLAMARAEVTRLVALQSMQEGQKNCTVITYLLR</sequence>
<evidence type="ECO:0008006" key="5">
    <source>
        <dbReference type="Google" id="ProtNLM"/>
    </source>
</evidence>
<dbReference type="FunFam" id="1.25.40.10:FF:000442">
    <property type="entry name" value="Pentatricopeptide repeat-containing protein At3g49710"/>
    <property type="match status" value="1"/>
</dbReference>
<dbReference type="OrthoDB" id="185373at2759"/>
<feature type="repeat" description="PPR" evidence="2">
    <location>
        <begin position="296"/>
        <end position="330"/>
    </location>
</feature>
<dbReference type="PANTHER" id="PTHR47926">
    <property type="entry name" value="PENTATRICOPEPTIDE REPEAT-CONTAINING PROTEIN"/>
    <property type="match status" value="1"/>
</dbReference>
<dbReference type="AlphaFoldDB" id="A0A484MRP4"/>
<organism evidence="3 4">
    <name type="scientific">Cuscuta campestris</name>
    <dbReference type="NCBI Taxonomy" id="132261"/>
    <lineage>
        <taxon>Eukaryota</taxon>
        <taxon>Viridiplantae</taxon>
        <taxon>Streptophyta</taxon>
        <taxon>Embryophyta</taxon>
        <taxon>Tracheophyta</taxon>
        <taxon>Spermatophyta</taxon>
        <taxon>Magnoliopsida</taxon>
        <taxon>eudicotyledons</taxon>
        <taxon>Gunneridae</taxon>
        <taxon>Pentapetalae</taxon>
        <taxon>asterids</taxon>
        <taxon>lamiids</taxon>
        <taxon>Solanales</taxon>
        <taxon>Convolvulaceae</taxon>
        <taxon>Cuscuteae</taxon>
        <taxon>Cuscuta</taxon>
        <taxon>Cuscuta subgen. Grammica</taxon>
        <taxon>Cuscuta sect. Cleistogrammica</taxon>
    </lineage>
</organism>
<dbReference type="InterPro" id="IPR002885">
    <property type="entry name" value="PPR_rpt"/>
</dbReference>
<evidence type="ECO:0000313" key="3">
    <source>
        <dbReference type="EMBL" id="VFQ90574.1"/>
    </source>
</evidence>
<dbReference type="Proteomes" id="UP000595140">
    <property type="component" value="Unassembled WGS sequence"/>
</dbReference>
<keyword evidence="1" id="KW-0677">Repeat</keyword>
<evidence type="ECO:0000256" key="1">
    <source>
        <dbReference type="ARBA" id="ARBA00022737"/>
    </source>
</evidence>
<gene>
    <name evidence="3" type="ORF">CCAM_LOCUS32350</name>
</gene>
<dbReference type="FunFam" id="1.25.40.10:FF:000242">
    <property type="entry name" value="Pentatricopeptide repeat-containing protein"/>
    <property type="match status" value="1"/>
</dbReference>
<dbReference type="InterPro" id="IPR046848">
    <property type="entry name" value="E_motif"/>
</dbReference>
<dbReference type="NCBIfam" id="TIGR00756">
    <property type="entry name" value="PPR"/>
    <property type="match status" value="6"/>
</dbReference>
<dbReference type="PROSITE" id="PS51375">
    <property type="entry name" value="PPR"/>
    <property type="match status" value="5"/>
</dbReference>
<evidence type="ECO:0000313" key="4">
    <source>
        <dbReference type="Proteomes" id="UP000595140"/>
    </source>
</evidence>
<dbReference type="GO" id="GO:0003723">
    <property type="term" value="F:RNA binding"/>
    <property type="evidence" value="ECO:0007669"/>
    <property type="project" value="InterPro"/>
</dbReference>
<reference evidence="3 4" key="1">
    <citation type="submission" date="2018-04" db="EMBL/GenBank/DDBJ databases">
        <authorList>
            <person name="Vogel A."/>
        </authorList>
    </citation>
    <scope>NUCLEOTIDE SEQUENCE [LARGE SCALE GENOMIC DNA]</scope>
</reference>
<protein>
    <recommendedName>
        <fullName evidence="5">Pentacotripeptide-repeat region of PRORP domain-containing protein</fullName>
    </recommendedName>
</protein>
<dbReference type="GO" id="GO:0009451">
    <property type="term" value="P:RNA modification"/>
    <property type="evidence" value="ECO:0007669"/>
    <property type="project" value="InterPro"/>
</dbReference>
<feature type="repeat" description="PPR" evidence="2">
    <location>
        <begin position="170"/>
        <end position="200"/>
    </location>
</feature>
<dbReference type="EMBL" id="OOIL02004148">
    <property type="protein sequence ID" value="VFQ90574.1"/>
    <property type="molecule type" value="Genomic_DNA"/>
</dbReference>
<name>A0A484MRP4_9ASTE</name>
<dbReference type="InterPro" id="IPR011990">
    <property type="entry name" value="TPR-like_helical_dom_sf"/>
</dbReference>
<dbReference type="Pfam" id="PF01535">
    <property type="entry name" value="PPR"/>
    <property type="match status" value="4"/>
</dbReference>
<dbReference type="Pfam" id="PF13041">
    <property type="entry name" value="PPR_2"/>
    <property type="match status" value="3"/>
</dbReference>
<feature type="repeat" description="PPR" evidence="2">
    <location>
        <begin position="201"/>
        <end position="235"/>
    </location>
</feature>
<dbReference type="PANTHER" id="PTHR47926:SF545">
    <property type="entry name" value="PENTACOTRIPEPTIDE-REPEAT REGION OF PRORP DOMAIN-CONTAINING PROTEIN"/>
    <property type="match status" value="1"/>
</dbReference>
<dbReference type="SUPFAM" id="SSF81901">
    <property type="entry name" value="HCP-like"/>
    <property type="match status" value="1"/>
</dbReference>
<keyword evidence="4" id="KW-1185">Reference proteome</keyword>
<proteinExistence type="predicted"/>
<feature type="repeat" description="PPR" evidence="2">
    <location>
        <begin position="264"/>
        <end position="294"/>
    </location>
</feature>
<feature type="repeat" description="PPR" evidence="2">
    <location>
        <begin position="397"/>
        <end position="431"/>
    </location>
</feature>
<dbReference type="Pfam" id="PF20431">
    <property type="entry name" value="E_motif"/>
    <property type="match status" value="1"/>
</dbReference>